<dbReference type="OrthoDB" id="8553954at2"/>
<gene>
    <name evidence="1" type="ORF">BGP84_00145</name>
</gene>
<dbReference type="GeneID" id="93676452"/>
<evidence type="ECO:0000313" key="1">
    <source>
        <dbReference type="EMBL" id="POG11729.1"/>
    </source>
</evidence>
<accession>A0A0N8HGH5</accession>
<name>A0A0N8HGH5_PSEPU</name>
<evidence type="ECO:0000313" key="2">
    <source>
        <dbReference type="Proteomes" id="UP000237230"/>
    </source>
</evidence>
<dbReference type="RefSeq" id="WP_023628680.1">
    <property type="nucleotide sequence ID" value="NZ_ABUNEW020000028.1"/>
</dbReference>
<protein>
    <submittedName>
        <fullName evidence="1">Integrating conjugative element protein</fullName>
    </submittedName>
</protein>
<reference evidence="1 2" key="1">
    <citation type="submission" date="2016-08" db="EMBL/GenBank/DDBJ databases">
        <authorList>
            <person name="Seilhamer J.J."/>
        </authorList>
    </citation>
    <scope>NUCLEOTIDE SEQUENCE [LARGE SCALE GENOMIC DNA]</scope>
    <source>
        <strain evidence="1 2">KH-21-114</strain>
    </source>
</reference>
<dbReference type="InterPro" id="IPR021204">
    <property type="entry name" value="Integr_conj_element_PFL4711"/>
</dbReference>
<dbReference type="Proteomes" id="UP000237230">
    <property type="component" value="Unassembled WGS sequence"/>
</dbReference>
<proteinExistence type="predicted"/>
<organism evidence="1 2">
    <name type="scientific">Pseudomonas putida</name>
    <name type="common">Arthrobacter siderocapsulatus</name>
    <dbReference type="NCBI Taxonomy" id="303"/>
    <lineage>
        <taxon>Bacteria</taxon>
        <taxon>Pseudomonadati</taxon>
        <taxon>Pseudomonadota</taxon>
        <taxon>Gammaproteobacteria</taxon>
        <taxon>Pseudomonadales</taxon>
        <taxon>Pseudomonadaceae</taxon>
        <taxon>Pseudomonas</taxon>
    </lineage>
</organism>
<comment type="caution">
    <text evidence="1">The sequence shown here is derived from an EMBL/GenBank/DDBJ whole genome shotgun (WGS) entry which is preliminary data.</text>
</comment>
<dbReference type="NCBIfam" id="TIGR03755">
    <property type="entry name" value="conj_TIGR03755"/>
    <property type="match status" value="1"/>
</dbReference>
<sequence length="453" mass="47778">MNKFTIAIILATGMGSTWCMAEAADPIKVESQGSVIGDDVLYSIGGGSAVQMGSAGQMESITVGAGWQNNLVCGNMDLSNTLQNQLNGATQGFQQIMGSVIQNATGAVTSLPALILQRANPALYNLLTNGILQARLDYDRSKGTCRAMAERMADIAGGQMGWGKVAEGQKMGQALASSNDAVAVVDKVEQAPGSNGVTWVGGKQAGGNGQQPIKVVGDVAKAGYNLLNNRAAQDTSSIPQSSCSNGLVCGSWESPAEAAQFANRVLGEQQLQTCEGCTTTSTPGVGLTPLIQETYDKKLAALQELLKPGTQITSEKLREASSDSLPITRGVVTALRDERDQAVLASRLASEVALADVLEKGLLLQRMLITGSKEPNVNANKLAVEATLGQVDTLQQLITNLKTELDMRQQLANNSPMKIIERSKSRAESSRSIYEAAPEQDRLIQLQKPAGKE</sequence>
<reference evidence="1 2" key="2">
    <citation type="submission" date="2018-03" db="EMBL/GenBank/DDBJ databases">
        <title>Draft genome of Pseudomonas putida strain KH-21-114.</title>
        <authorList>
            <person name="Yoshizawa S."/>
            <person name="Khan N.H."/>
            <person name="Nishimura M."/>
            <person name="Chiura H.X."/>
            <person name="Ogura Y."/>
            <person name="Hayashi T."/>
            <person name="Kogure K."/>
        </authorList>
    </citation>
    <scope>NUCLEOTIDE SEQUENCE [LARGE SCALE GENOMIC DNA]</scope>
    <source>
        <strain evidence="1 2">KH-21-114</strain>
    </source>
</reference>
<dbReference type="EMBL" id="MINH01000016">
    <property type="protein sequence ID" value="POG11729.1"/>
    <property type="molecule type" value="Genomic_DNA"/>
</dbReference>
<dbReference type="AlphaFoldDB" id="A0A0N8HGH5"/>